<proteinExistence type="predicted"/>
<comment type="catalytic activity">
    <reaction evidence="1">
        <text>3-hydroxy-2-methylpropanoyl-CoA + H2O = 3-hydroxy-2-methylpropanoate + CoA + H(+)</text>
        <dbReference type="Rhea" id="RHEA:20888"/>
        <dbReference type="ChEBI" id="CHEBI:11805"/>
        <dbReference type="ChEBI" id="CHEBI:15377"/>
        <dbReference type="ChEBI" id="CHEBI:15378"/>
        <dbReference type="ChEBI" id="CHEBI:57287"/>
        <dbReference type="ChEBI" id="CHEBI:57340"/>
        <dbReference type="EC" id="3.1.2.4"/>
    </reaction>
</comment>
<dbReference type="RefSeq" id="WP_012137181.1">
    <property type="nucleotide sequence ID" value="NZ_KE007306.1"/>
</dbReference>
<accession>R8B2Z9</accession>
<dbReference type="GO" id="GO:0016853">
    <property type="term" value="F:isomerase activity"/>
    <property type="evidence" value="ECO:0007669"/>
    <property type="project" value="UniProtKB-KW"/>
</dbReference>
<keyword evidence="5" id="KW-0413">Isomerase</keyword>
<dbReference type="InterPro" id="IPR029045">
    <property type="entry name" value="ClpP/crotonase-like_dom_sf"/>
</dbReference>
<dbReference type="PANTHER" id="PTHR43176">
    <property type="entry name" value="3-HYDROXYISOBUTYRYL-COA HYDROLASE-RELATED"/>
    <property type="match status" value="1"/>
</dbReference>
<dbReference type="Pfam" id="PF16113">
    <property type="entry name" value="ECH_2"/>
    <property type="match status" value="1"/>
</dbReference>
<dbReference type="NCBIfam" id="NF004127">
    <property type="entry name" value="PRK05617.1"/>
    <property type="match status" value="1"/>
</dbReference>
<dbReference type="CDD" id="cd06558">
    <property type="entry name" value="crotonase-like"/>
    <property type="match status" value="1"/>
</dbReference>
<keyword evidence="3" id="KW-0378">Hydrolase</keyword>
<dbReference type="STRING" id="1318628.MARLIPOL_05914"/>
<dbReference type="AlphaFoldDB" id="R8B2Z9"/>
<evidence type="ECO:0000313" key="5">
    <source>
        <dbReference type="EMBL" id="EON92968.1"/>
    </source>
</evidence>
<evidence type="ECO:0000259" key="4">
    <source>
        <dbReference type="Pfam" id="PF16113"/>
    </source>
</evidence>
<dbReference type="OrthoDB" id="9790967at2"/>
<feature type="domain" description="Enoyl-CoA hydratase/isomerase" evidence="4">
    <location>
        <begin position="16"/>
        <end position="353"/>
    </location>
</feature>
<evidence type="ECO:0000313" key="6">
    <source>
        <dbReference type="Proteomes" id="UP000016540"/>
    </source>
</evidence>
<name>R8B2Z9_9GAMM</name>
<dbReference type="GO" id="GO:0005829">
    <property type="term" value="C:cytosol"/>
    <property type="evidence" value="ECO:0007669"/>
    <property type="project" value="TreeGrafter"/>
</dbReference>
<sequence length="366" mass="40504">MPIQVQELECLEGRIGQITLDSPATLNALSREMIDDMQATLDSWASDDRIALVILQGAGDRAFCAGGNIRSLHSAITEGGDPDIATEFFQHEYRLDYTIHRFPKPVVGIGHGVVMGGGLGLLAACRYRLITPDVSMAMPEVAIGLFPDVGASWFLNRLPGRLGLFMGLTGCRLNAADVIRVGLADMAILPDERTSLTERLQMERWTGEAAADDNRLFRLLNQLNAVDYRTLGPSELANHEQAIARLGAGDDLAAIVDRLISADINSDWWESAVHNLRTGCPVSMWLVWNQLKRAQQMSLKDVFRMELAMATECTRRPDLPEGIRARMVDKDHSPTWSFSTLQEVPEDVIDAHFHPAWDDGTDPMNL</sequence>
<dbReference type="SUPFAM" id="SSF52096">
    <property type="entry name" value="ClpP/crotonase"/>
    <property type="match status" value="1"/>
</dbReference>
<protein>
    <recommendedName>
        <fullName evidence="2">3-hydroxyisobutyryl-CoA hydrolase</fullName>
        <ecNumber evidence="2">3.1.2.4</ecNumber>
    </recommendedName>
</protein>
<reference evidence="5 6" key="1">
    <citation type="journal article" date="2013" name="Genome Announc.">
        <title>Draft Genome Sequence of the Moderately Halophilic Bacterium Marinobacter lipolyticus Strain SM19.</title>
        <authorList>
            <person name="Papke R.T."/>
            <person name="de la Haba R.R."/>
            <person name="Infante-Dominguez C."/>
            <person name="Perez D."/>
            <person name="Sanchez-Porro C."/>
            <person name="Lapierre P."/>
            <person name="Ventosa A."/>
        </authorList>
    </citation>
    <scope>NUCLEOTIDE SEQUENCE [LARGE SCALE GENOMIC DNA]</scope>
    <source>
        <strain evidence="5 6">SM19</strain>
    </source>
</reference>
<dbReference type="GO" id="GO:0006574">
    <property type="term" value="P:L-valine catabolic process"/>
    <property type="evidence" value="ECO:0007669"/>
    <property type="project" value="TreeGrafter"/>
</dbReference>
<dbReference type="Proteomes" id="UP000016540">
    <property type="component" value="Unassembled WGS sequence"/>
</dbReference>
<evidence type="ECO:0000256" key="1">
    <source>
        <dbReference type="ARBA" id="ARBA00001709"/>
    </source>
</evidence>
<dbReference type="InterPro" id="IPR045004">
    <property type="entry name" value="ECH_dom"/>
</dbReference>
<dbReference type="InterPro" id="IPR032259">
    <property type="entry name" value="HIBYL-CoA-H"/>
</dbReference>
<dbReference type="PANTHER" id="PTHR43176:SF3">
    <property type="entry name" value="3-HYDROXYISOBUTYRYL-COA HYDROLASE, MITOCHONDRIAL"/>
    <property type="match status" value="1"/>
</dbReference>
<dbReference type="HOGENOM" id="CLU_009834_22_1_6"/>
<gene>
    <name evidence="5" type="ORF">MARLIPOL_05914</name>
</gene>
<dbReference type="EC" id="3.1.2.4" evidence="2"/>
<dbReference type="EMBL" id="ASAD01000008">
    <property type="protein sequence ID" value="EON92968.1"/>
    <property type="molecule type" value="Genomic_DNA"/>
</dbReference>
<keyword evidence="6" id="KW-1185">Reference proteome</keyword>
<dbReference type="Gene3D" id="3.90.226.10">
    <property type="entry name" value="2-enoyl-CoA Hydratase, Chain A, domain 1"/>
    <property type="match status" value="1"/>
</dbReference>
<comment type="caution">
    <text evidence="5">The sequence shown here is derived from an EMBL/GenBank/DDBJ whole genome shotgun (WGS) entry which is preliminary data.</text>
</comment>
<evidence type="ECO:0000256" key="2">
    <source>
        <dbReference type="ARBA" id="ARBA00011915"/>
    </source>
</evidence>
<dbReference type="eggNOG" id="COG1024">
    <property type="taxonomic scope" value="Bacteria"/>
</dbReference>
<dbReference type="PATRIC" id="fig|1318628.3.peg.1184"/>
<organism evidence="5 6">
    <name type="scientific">Marinobacter lipolyticus SM19</name>
    <dbReference type="NCBI Taxonomy" id="1318628"/>
    <lineage>
        <taxon>Bacteria</taxon>
        <taxon>Pseudomonadati</taxon>
        <taxon>Pseudomonadota</taxon>
        <taxon>Gammaproteobacteria</taxon>
        <taxon>Pseudomonadales</taxon>
        <taxon>Marinobacteraceae</taxon>
        <taxon>Marinobacter</taxon>
    </lineage>
</organism>
<dbReference type="GO" id="GO:0003860">
    <property type="term" value="F:3-hydroxyisobutyryl-CoA hydrolase activity"/>
    <property type="evidence" value="ECO:0007669"/>
    <property type="project" value="UniProtKB-EC"/>
</dbReference>
<evidence type="ECO:0000256" key="3">
    <source>
        <dbReference type="ARBA" id="ARBA00022801"/>
    </source>
</evidence>